<evidence type="ECO:0000256" key="2">
    <source>
        <dbReference type="ARBA" id="ARBA00004604"/>
    </source>
</evidence>
<keyword evidence="13" id="KW-1185">Reference proteome</keyword>
<comment type="subcellular location">
    <subcellularLocation>
        <location evidence="1 10">Cytoplasm</location>
    </subcellularLocation>
    <subcellularLocation>
        <location evidence="2">Nucleus</location>
        <location evidence="2">Nucleolus</location>
    </subcellularLocation>
</comment>
<dbReference type="Pfam" id="PF16969">
    <property type="entry name" value="SRP68"/>
    <property type="match status" value="1"/>
</dbReference>
<dbReference type="EMBL" id="MU006100">
    <property type="protein sequence ID" value="KAF2837334.1"/>
    <property type="molecule type" value="Genomic_DNA"/>
</dbReference>
<feature type="region of interest" description="Disordered" evidence="11">
    <location>
        <begin position="605"/>
        <end position="638"/>
    </location>
</feature>
<organism evidence="12 13">
    <name type="scientific">Patellaria atrata CBS 101060</name>
    <dbReference type="NCBI Taxonomy" id="1346257"/>
    <lineage>
        <taxon>Eukaryota</taxon>
        <taxon>Fungi</taxon>
        <taxon>Dikarya</taxon>
        <taxon>Ascomycota</taxon>
        <taxon>Pezizomycotina</taxon>
        <taxon>Dothideomycetes</taxon>
        <taxon>Dothideomycetes incertae sedis</taxon>
        <taxon>Patellariales</taxon>
        <taxon>Patellariaceae</taxon>
        <taxon>Patellaria</taxon>
    </lineage>
</organism>
<keyword evidence="5 10" id="KW-0694">RNA-binding</keyword>
<dbReference type="GO" id="GO:0005786">
    <property type="term" value="C:signal recognition particle, endoplasmic reticulum targeting"/>
    <property type="evidence" value="ECO:0007669"/>
    <property type="project" value="UniProtKB-KW"/>
</dbReference>
<protein>
    <recommendedName>
        <fullName evidence="9 10">Signal recognition particle subunit SRP68</fullName>
        <shortName evidence="10">SRP68</shortName>
    </recommendedName>
</protein>
<feature type="region of interest" description="Disordered" evidence="11">
    <location>
        <begin position="496"/>
        <end position="516"/>
    </location>
</feature>
<dbReference type="GO" id="GO:0008312">
    <property type="term" value="F:7S RNA binding"/>
    <property type="evidence" value="ECO:0007669"/>
    <property type="project" value="InterPro"/>
</dbReference>
<feature type="region of interest" description="Disordered" evidence="11">
    <location>
        <begin position="382"/>
        <end position="409"/>
    </location>
</feature>
<evidence type="ECO:0000256" key="11">
    <source>
        <dbReference type="SAM" id="MobiDB-lite"/>
    </source>
</evidence>
<dbReference type="OrthoDB" id="10255118at2759"/>
<dbReference type="CDD" id="cd15481">
    <property type="entry name" value="SRP68-RBD"/>
    <property type="match status" value="1"/>
</dbReference>
<dbReference type="AlphaFoldDB" id="A0A9P4S7G0"/>
<feature type="compositionally biased region" description="Low complexity" evidence="11">
    <location>
        <begin position="496"/>
        <end position="511"/>
    </location>
</feature>
<dbReference type="GO" id="GO:0006614">
    <property type="term" value="P:SRP-dependent cotranslational protein targeting to membrane"/>
    <property type="evidence" value="ECO:0007669"/>
    <property type="project" value="InterPro"/>
</dbReference>
<evidence type="ECO:0000313" key="13">
    <source>
        <dbReference type="Proteomes" id="UP000799429"/>
    </source>
</evidence>
<keyword evidence="4 10" id="KW-0963">Cytoplasm</keyword>
<evidence type="ECO:0000256" key="5">
    <source>
        <dbReference type="ARBA" id="ARBA00022884"/>
    </source>
</evidence>
<accession>A0A9P4S7G0</accession>
<gene>
    <name evidence="12" type="ORF">M501DRAFT_1006811</name>
</gene>
<evidence type="ECO:0000256" key="9">
    <source>
        <dbReference type="ARBA" id="ARBA00029498"/>
    </source>
</evidence>
<dbReference type="PIRSF" id="PIRSF038995">
    <property type="entry name" value="SRP68"/>
    <property type="match status" value="1"/>
</dbReference>
<evidence type="ECO:0000256" key="1">
    <source>
        <dbReference type="ARBA" id="ARBA00004496"/>
    </source>
</evidence>
<comment type="caution">
    <text evidence="12">The sequence shown here is derived from an EMBL/GenBank/DDBJ whole genome shotgun (WGS) entry which is preliminary data.</text>
</comment>
<proteinExistence type="inferred from homology"/>
<comment type="function">
    <text evidence="10">Component of the signal recognition particle (SRP) complex, a ribonucleoprotein complex that mediates the cotranslational targeting of secretory and membrane proteins to the endoplasmic reticulum (ER). The SRP complex interacts with the signal sequence in nascent secretory and membrane proteins and directs them to the membrane of the ER.</text>
</comment>
<name>A0A9P4S7G0_9PEZI</name>
<evidence type="ECO:0000256" key="4">
    <source>
        <dbReference type="ARBA" id="ARBA00022490"/>
    </source>
</evidence>
<dbReference type="InterPro" id="IPR038253">
    <property type="entry name" value="SRP68_N_sf"/>
</dbReference>
<keyword evidence="8 10" id="KW-0687">Ribonucleoprotein</keyword>
<dbReference type="PANTHER" id="PTHR12860:SF0">
    <property type="entry name" value="SIGNAL RECOGNITION PARTICLE SUBUNIT SRP68"/>
    <property type="match status" value="1"/>
</dbReference>
<dbReference type="Proteomes" id="UP000799429">
    <property type="component" value="Unassembled WGS sequence"/>
</dbReference>
<dbReference type="GO" id="GO:0005730">
    <property type="term" value="C:nucleolus"/>
    <property type="evidence" value="ECO:0007669"/>
    <property type="project" value="UniProtKB-SubCell"/>
</dbReference>
<feature type="compositionally biased region" description="Basic and acidic residues" evidence="11">
    <location>
        <begin position="400"/>
        <end position="409"/>
    </location>
</feature>
<evidence type="ECO:0000256" key="6">
    <source>
        <dbReference type="ARBA" id="ARBA00023135"/>
    </source>
</evidence>
<evidence type="ECO:0000313" key="12">
    <source>
        <dbReference type="EMBL" id="KAF2837334.1"/>
    </source>
</evidence>
<comment type="similarity">
    <text evidence="3 10">Belongs to the SRP68 family.</text>
</comment>
<evidence type="ECO:0000256" key="10">
    <source>
        <dbReference type="PIRNR" id="PIRNR038995"/>
    </source>
</evidence>
<dbReference type="InterPro" id="IPR034652">
    <property type="entry name" value="SRP68-RBD"/>
</dbReference>
<dbReference type="PANTHER" id="PTHR12860">
    <property type="entry name" value="SIGNAL RECOGNITION PARTICLE 68 KDA PROTEIN"/>
    <property type="match status" value="1"/>
</dbReference>
<keyword evidence="7" id="KW-0539">Nucleus</keyword>
<evidence type="ECO:0000256" key="7">
    <source>
        <dbReference type="ARBA" id="ARBA00023242"/>
    </source>
</evidence>
<sequence>MDITSFVTAQRDAALLIGDYNTYREKLSRRILTIRKRLGRTTPKSGKYTTKAPITAENIGSNHEYLHLLLLTAERAWANAMQMKSAHAEENAEKGITGSTRSHIISRLNKAARIAKELVVLLQDKGASRATDIDILEGQAYAYSLSGSEEFEKQSEGVRSRNAQVQTKKWEPCLKYFAVARIIYNSLLLHTKKDVFKEVIVGTTDPSIRYGAYQAHLPRTVAVSTVAKQFFPKENVELVKAVEDLDPSALSSDKETTSTKGTTVESIPNTITWRSRTANIADAAIGQALASVEVAEAKLSSFLTSADPSTTSKERAAAYDDILIASQDAADGTRHAIEELEKEGINEGDPRMQDLRVTSLAVNYAQISWRVGRNRVLIGEDDGADLKGERPRKPKRPRKDGKEWVEKEEGNGRKLARLRERVVLYDAILQSIDSIKELRGAVRDEAFVRELDGKRAYFQALKCLNIAYSHALLSSPTNALALLSRSHTLATNASDLLRSSSPASTSTPPRLDLSSTSVSSLQDRLTRLLYQYRGIVTLSLPTKTTTTSSTPAATAPLVENLMAYPEPGKLVDLKNLVQYPPKLQPVMVKPLFFDVAWNYIEYPGRSTRGKAGVQEEKEEESEERRETPKKKGWFGFGR</sequence>
<keyword evidence="6 10" id="KW-0733">Signal recognition particle</keyword>
<reference evidence="12" key="1">
    <citation type="journal article" date="2020" name="Stud. Mycol.">
        <title>101 Dothideomycetes genomes: a test case for predicting lifestyles and emergence of pathogens.</title>
        <authorList>
            <person name="Haridas S."/>
            <person name="Albert R."/>
            <person name="Binder M."/>
            <person name="Bloem J."/>
            <person name="Labutti K."/>
            <person name="Salamov A."/>
            <person name="Andreopoulos B."/>
            <person name="Baker S."/>
            <person name="Barry K."/>
            <person name="Bills G."/>
            <person name="Bluhm B."/>
            <person name="Cannon C."/>
            <person name="Castanera R."/>
            <person name="Culley D."/>
            <person name="Daum C."/>
            <person name="Ezra D."/>
            <person name="Gonzalez J."/>
            <person name="Henrissat B."/>
            <person name="Kuo A."/>
            <person name="Liang C."/>
            <person name="Lipzen A."/>
            <person name="Lutzoni F."/>
            <person name="Magnuson J."/>
            <person name="Mondo S."/>
            <person name="Nolan M."/>
            <person name="Ohm R."/>
            <person name="Pangilinan J."/>
            <person name="Park H.-J."/>
            <person name="Ramirez L."/>
            <person name="Alfaro M."/>
            <person name="Sun H."/>
            <person name="Tritt A."/>
            <person name="Yoshinaga Y."/>
            <person name="Zwiers L.-H."/>
            <person name="Turgeon B."/>
            <person name="Goodwin S."/>
            <person name="Spatafora J."/>
            <person name="Crous P."/>
            <person name="Grigoriev I."/>
        </authorList>
    </citation>
    <scope>NUCLEOTIDE SEQUENCE</scope>
    <source>
        <strain evidence="12">CBS 101060</strain>
    </source>
</reference>
<dbReference type="GO" id="GO:0030942">
    <property type="term" value="F:endoplasmic reticulum signal peptide binding"/>
    <property type="evidence" value="ECO:0007669"/>
    <property type="project" value="InterPro"/>
</dbReference>
<dbReference type="GO" id="GO:0005047">
    <property type="term" value="F:signal recognition particle binding"/>
    <property type="evidence" value="ECO:0007669"/>
    <property type="project" value="InterPro"/>
</dbReference>
<dbReference type="InterPro" id="IPR026258">
    <property type="entry name" value="SRP68"/>
</dbReference>
<evidence type="ECO:0000256" key="8">
    <source>
        <dbReference type="ARBA" id="ARBA00023274"/>
    </source>
</evidence>
<evidence type="ECO:0000256" key="3">
    <source>
        <dbReference type="ARBA" id="ARBA00009352"/>
    </source>
</evidence>
<dbReference type="Gene3D" id="1.10.3450.40">
    <property type="entry name" value="Signal recognition particle, SRP68 subunit, RNA-binding domain"/>
    <property type="match status" value="1"/>
</dbReference>